<feature type="compositionally biased region" description="Low complexity" evidence="5">
    <location>
        <begin position="821"/>
        <end position="839"/>
    </location>
</feature>
<dbReference type="PROSITE" id="PS50002">
    <property type="entry name" value="SH3"/>
    <property type="match status" value="1"/>
</dbReference>
<keyword evidence="2 4" id="KW-0728">SH3 domain</keyword>
<dbReference type="InterPro" id="IPR036871">
    <property type="entry name" value="PX_dom_sf"/>
</dbReference>
<feature type="compositionally biased region" description="Pro residues" evidence="5">
    <location>
        <begin position="62"/>
        <end position="74"/>
    </location>
</feature>
<evidence type="ECO:0000256" key="4">
    <source>
        <dbReference type="PROSITE-ProRule" id="PRU00192"/>
    </source>
</evidence>
<dbReference type="Gene3D" id="1.10.555.10">
    <property type="entry name" value="Rho GTPase activation protein"/>
    <property type="match status" value="1"/>
</dbReference>
<dbReference type="PANTHER" id="PTHR15729">
    <property type="entry name" value="CDC42 GTPASE-ACTIVATING PROTEIN"/>
    <property type="match status" value="1"/>
</dbReference>
<dbReference type="STRING" id="55544.A0A4D9DL93"/>
<feature type="region of interest" description="Disordered" evidence="5">
    <location>
        <begin position="685"/>
        <end position="736"/>
    </location>
</feature>
<reference evidence="8 9" key="1">
    <citation type="submission" date="2019-04" db="EMBL/GenBank/DDBJ databases">
        <title>Draft genome of the big-headed turtle Platysternon megacephalum.</title>
        <authorList>
            <person name="Gong S."/>
        </authorList>
    </citation>
    <scope>NUCLEOTIDE SEQUENCE [LARGE SCALE GENOMIC DNA]</scope>
    <source>
        <strain evidence="8">DO16091913</strain>
        <tissue evidence="8">Muscle</tissue>
    </source>
</reference>
<dbReference type="SUPFAM" id="SSF50044">
    <property type="entry name" value="SH3-domain"/>
    <property type="match status" value="1"/>
</dbReference>
<keyword evidence="9" id="KW-1185">Reference proteome</keyword>
<dbReference type="SMART" id="SM00324">
    <property type="entry name" value="RhoGAP"/>
    <property type="match status" value="1"/>
</dbReference>
<dbReference type="Gene3D" id="2.30.30.40">
    <property type="entry name" value="SH3 Domains"/>
    <property type="match status" value="1"/>
</dbReference>
<dbReference type="InterPro" id="IPR008936">
    <property type="entry name" value="Rho_GTPase_activation_prot"/>
</dbReference>
<feature type="domain" description="Rho-GAP" evidence="7">
    <location>
        <begin position="418"/>
        <end position="647"/>
    </location>
</feature>
<dbReference type="InterPro" id="IPR001452">
    <property type="entry name" value="SH3_domain"/>
</dbReference>
<gene>
    <name evidence="8" type="ORF">DR999_PMT20091</name>
</gene>
<dbReference type="GO" id="GO:0007264">
    <property type="term" value="P:small GTPase-mediated signal transduction"/>
    <property type="evidence" value="ECO:0007669"/>
    <property type="project" value="TreeGrafter"/>
</dbReference>
<feature type="compositionally biased region" description="Polar residues" evidence="5">
    <location>
        <begin position="981"/>
        <end position="999"/>
    </location>
</feature>
<keyword evidence="3" id="KW-0343">GTPase activation</keyword>
<comment type="caution">
    <text evidence="8">The sequence shown here is derived from an EMBL/GenBank/DDBJ whole genome shotgun (WGS) entry which is preliminary data.</text>
</comment>
<feature type="region of interest" description="Disordered" evidence="5">
    <location>
        <begin position="981"/>
        <end position="1192"/>
    </location>
</feature>
<dbReference type="CDD" id="cd11835">
    <property type="entry name" value="SH3_ARHGAP32_33"/>
    <property type="match status" value="1"/>
</dbReference>
<dbReference type="SUPFAM" id="SSF48350">
    <property type="entry name" value="GTPase activation domain, GAP"/>
    <property type="match status" value="1"/>
</dbReference>
<evidence type="ECO:0000256" key="5">
    <source>
        <dbReference type="SAM" id="MobiDB-lite"/>
    </source>
</evidence>
<dbReference type="GO" id="GO:0005794">
    <property type="term" value="C:Golgi apparatus"/>
    <property type="evidence" value="ECO:0007669"/>
    <property type="project" value="TreeGrafter"/>
</dbReference>
<dbReference type="Proteomes" id="UP000297703">
    <property type="component" value="Unassembled WGS sequence"/>
</dbReference>
<dbReference type="SUPFAM" id="SSF64268">
    <property type="entry name" value="PX domain"/>
    <property type="match status" value="1"/>
</dbReference>
<feature type="compositionally biased region" description="Low complexity" evidence="5">
    <location>
        <begin position="713"/>
        <end position="723"/>
    </location>
</feature>
<evidence type="ECO:0000256" key="3">
    <source>
        <dbReference type="ARBA" id="ARBA00022468"/>
    </source>
</evidence>
<dbReference type="GO" id="GO:0005938">
    <property type="term" value="C:cell cortex"/>
    <property type="evidence" value="ECO:0007669"/>
    <property type="project" value="TreeGrafter"/>
</dbReference>
<dbReference type="InterPro" id="IPR051576">
    <property type="entry name" value="PX-Rho_GAP"/>
</dbReference>
<feature type="region of interest" description="Disordered" evidence="5">
    <location>
        <begin position="117"/>
        <end position="140"/>
    </location>
</feature>
<evidence type="ECO:0000313" key="8">
    <source>
        <dbReference type="EMBL" id="TFJ98024.1"/>
    </source>
</evidence>
<feature type="domain" description="SH3" evidence="6">
    <location>
        <begin position="302"/>
        <end position="364"/>
    </location>
</feature>
<feature type="region of interest" description="Disordered" evidence="5">
    <location>
        <begin position="749"/>
        <end position="839"/>
    </location>
</feature>
<dbReference type="GO" id="GO:0005096">
    <property type="term" value="F:GTPase activator activity"/>
    <property type="evidence" value="ECO:0007669"/>
    <property type="project" value="UniProtKB-KW"/>
</dbReference>
<dbReference type="OrthoDB" id="9426947at2759"/>
<accession>A0A4D9DL93</accession>
<evidence type="ECO:0000313" key="9">
    <source>
        <dbReference type="Proteomes" id="UP000297703"/>
    </source>
</evidence>
<dbReference type="FunFam" id="2.30.30.40:FF:000030">
    <property type="entry name" value="rho GTPase-activating protein 32 isoform X2"/>
    <property type="match status" value="1"/>
</dbReference>
<dbReference type="Pfam" id="PF07653">
    <property type="entry name" value="SH3_2"/>
    <property type="match status" value="1"/>
</dbReference>
<dbReference type="InterPro" id="IPR000198">
    <property type="entry name" value="RhoGAP_dom"/>
</dbReference>
<dbReference type="PANTHER" id="PTHR15729:SF11">
    <property type="entry name" value="RHO GTPASE-ACTIVATING PROTEIN 33"/>
    <property type="match status" value="1"/>
</dbReference>
<evidence type="ECO:0000259" key="7">
    <source>
        <dbReference type="PROSITE" id="PS50238"/>
    </source>
</evidence>
<name>A0A4D9DL93_9SAUR</name>
<dbReference type="PROSITE" id="PS50238">
    <property type="entry name" value="RHOGAP"/>
    <property type="match status" value="1"/>
</dbReference>
<protein>
    <submittedName>
        <fullName evidence="8">Rho GTPase-activating protein 33</fullName>
    </submittedName>
</protein>
<feature type="region of interest" description="Disordered" evidence="5">
    <location>
        <begin position="1325"/>
        <end position="1391"/>
    </location>
</feature>
<feature type="compositionally biased region" description="Low complexity" evidence="5">
    <location>
        <begin position="687"/>
        <end position="705"/>
    </location>
</feature>
<evidence type="ECO:0000256" key="1">
    <source>
        <dbReference type="ARBA" id="ARBA00008795"/>
    </source>
</evidence>
<dbReference type="GO" id="GO:0005886">
    <property type="term" value="C:plasma membrane"/>
    <property type="evidence" value="ECO:0007669"/>
    <property type="project" value="TreeGrafter"/>
</dbReference>
<evidence type="ECO:0000256" key="2">
    <source>
        <dbReference type="ARBA" id="ARBA00022443"/>
    </source>
</evidence>
<dbReference type="InterPro" id="IPR036028">
    <property type="entry name" value="SH3-like_dom_sf"/>
</dbReference>
<dbReference type="GO" id="GO:0001650">
    <property type="term" value="C:fibrillar center"/>
    <property type="evidence" value="ECO:0007669"/>
    <property type="project" value="TreeGrafter"/>
</dbReference>
<feature type="region of interest" description="Disordered" evidence="5">
    <location>
        <begin position="59"/>
        <end position="87"/>
    </location>
</feature>
<sequence length="1507" mass="163507">MLPVAPSPPLCVVPRAAPCRQPRRNRSATRLPLSAARQCGLTCGFQLPALGGLRQCRVTALPEPPGPTLEPPAHPDTGSEPPQGLQLPTMEPRVLRRFSLVDNSQQKWMPRLRSLSTARSTDSLDRTGDGPLRPLGNTAASVKGKAPKRLSITRAHFPKLAECAHFHYEAVDFGHIQLLLASEQGEGLPSTLGDRELLFIVQVTCRGKTWPVHRSYEEFCRLDGHLHCCIFDRRFSQLPELPPPCQARGQAEMLVPVLQQYLEKLSAIVDSNINCGPVLTWMEIDNHGNRLLVNEEASINVPAIAAAHVIKRYTAQAPDELSFEVGDIVSVIDMPPKEEVSWWRGKHGFQVGFFPSECVELFPDRLAPELKADTDGTGASIPGVLTPQGPLSPTLVCKKHGKLLGFLRTFMKSRPSKQRLKQRGILRERVFGCDLGEHLLNSGHDGLGGWVREQGGRVWGQALARPYPLSPFPRHEFDSERVPELGRATYLQDIHCVSSLCKLYFRELPNPLLTYQLYHKFAVSLGLPPNSHPPSPHPPDNSPFALQEAVAVPGEEERMVRVHDVIQQLPPPHYRTLEFLLRHLARVATHSPDTSMHVKNLAIVWAPNLLRSLELEAVGLSGAEAFHEVRVQSVVVEFLLNHVQVLFSDKFTSIGKDSAGRSCLPRPKSLLGSCPSTRLLSLEEAQARTQAQAQAQAQHTGAGQAKRPEAETGRGPLGRLPLPLDSPHARRQARGGSWKTFFALGRAPAISHKRVQRPGGQTGLRTDTVTLRSAKSEESLTSQSSTAGLHKLNRLRRPRSSSDAFPALPGALPGSPPAPLKPCRSCESLSSSASGGYSESLVPHRRASLWLDDEGELDSDPELSPPGFLDLDLLPFRHSPPRRPSLSEASDSAPSPARLPFACKVARALSPRGPEPPTAALEISEPVAISLPAKVLEMLGGGEARSALRPGRRRGTRSPHMISRLLQAGDGMLTASCQREVQRKLTQAESRSLAQSPESEASPPLPGALCLFRHVPPPPPPKDPARLMALALAESAHRAARQQQGAPRREQRAQFRRSLSLEGGGEGAAMGPGTLYSVVRPGPAAQLPGPSLQRQQSEGEPQGQSQEWTGGPQVTLAKAPALGGEGGRASLAAPPHYSKAPPDTHHWGPEPHPPCQTQPLPFPRALDPAPCQPQAPPKPPAPLHFHPPPAACLNATPPWLGPPCAAPPYPPEPQLHQRHHFLAPRPPGAATPPRRPLLEPAAENLYYEIVPEPPVYRPWPLGPPRPPAPPEYLAALNASYGVFQQPRPGPSAPTPPLWAIFEDGRIRYEPPEPIYVNVPFAGPAAGPEARGHRRGRASPPSSSSSASASPPLEGGHLRSRSDPGAARAALRRPPVPALPQKQRQGLRAAPGWAYRPPSVPGLYRQLLDVLPCGGTMLRFYRPAPPGWEPAAGCPPPFTTYAEPSPRPPALLSPGLLDGYRLGPYSPYAERLPPQYGNVERKEGPPPPPACLAPNWTVRSEGQTRSYC</sequence>
<reference evidence="8 9" key="2">
    <citation type="submission" date="2019-04" db="EMBL/GenBank/DDBJ databases">
        <title>The genome sequence of big-headed turtle.</title>
        <authorList>
            <person name="Gong S."/>
        </authorList>
    </citation>
    <scope>NUCLEOTIDE SEQUENCE [LARGE SCALE GENOMIC DNA]</scope>
    <source>
        <strain evidence="8">DO16091913</strain>
        <tissue evidence="8">Muscle</tissue>
    </source>
</reference>
<feature type="compositionally biased region" description="Pro residues" evidence="5">
    <location>
        <begin position="1170"/>
        <end position="1190"/>
    </location>
</feature>
<feature type="region of interest" description="Disordered" evidence="5">
    <location>
        <begin position="871"/>
        <end position="897"/>
    </location>
</feature>
<feature type="compositionally biased region" description="Low complexity" evidence="5">
    <location>
        <begin position="1337"/>
        <end position="1351"/>
    </location>
</feature>
<proteinExistence type="inferred from homology"/>
<feature type="compositionally biased region" description="Low complexity" evidence="5">
    <location>
        <begin position="1093"/>
        <end position="1107"/>
    </location>
</feature>
<dbReference type="GO" id="GO:0005654">
    <property type="term" value="C:nucleoplasm"/>
    <property type="evidence" value="ECO:0007669"/>
    <property type="project" value="TreeGrafter"/>
</dbReference>
<comment type="similarity">
    <text evidence="1">Belongs to the PX domain-containing GAP family.</text>
</comment>
<feature type="compositionally biased region" description="Pro residues" evidence="5">
    <location>
        <begin position="1150"/>
        <end position="1162"/>
    </location>
</feature>
<feature type="compositionally biased region" description="Polar residues" evidence="5">
    <location>
        <begin position="763"/>
        <end position="787"/>
    </location>
</feature>
<feature type="compositionally biased region" description="Low complexity" evidence="5">
    <location>
        <begin position="1363"/>
        <end position="1372"/>
    </location>
</feature>
<feature type="compositionally biased region" description="Polar residues" evidence="5">
    <location>
        <begin position="1496"/>
        <end position="1507"/>
    </location>
</feature>
<dbReference type="SMART" id="SM00326">
    <property type="entry name" value="SH3"/>
    <property type="match status" value="1"/>
</dbReference>
<evidence type="ECO:0000259" key="6">
    <source>
        <dbReference type="PROSITE" id="PS50002"/>
    </source>
</evidence>
<organism evidence="8 9">
    <name type="scientific">Platysternon megacephalum</name>
    <name type="common">big-headed turtle</name>
    <dbReference type="NCBI Taxonomy" id="55544"/>
    <lineage>
        <taxon>Eukaryota</taxon>
        <taxon>Metazoa</taxon>
        <taxon>Chordata</taxon>
        <taxon>Craniata</taxon>
        <taxon>Vertebrata</taxon>
        <taxon>Euteleostomi</taxon>
        <taxon>Archelosauria</taxon>
        <taxon>Testudinata</taxon>
        <taxon>Testudines</taxon>
        <taxon>Cryptodira</taxon>
        <taxon>Durocryptodira</taxon>
        <taxon>Testudinoidea</taxon>
        <taxon>Platysternidae</taxon>
        <taxon>Platysternon</taxon>
    </lineage>
</organism>
<dbReference type="Pfam" id="PF00620">
    <property type="entry name" value="RhoGAP"/>
    <property type="match status" value="1"/>
</dbReference>
<dbReference type="GO" id="GO:0035091">
    <property type="term" value="F:phosphatidylinositol binding"/>
    <property type="evidence" value="ECO:0007669"/>
    <property type="project" value="InterPro"/>
</dbReference>
<feature type="region of interest" description="Disordered" evidence="5">
    <location>
        <begin position="1472"/>
        <end position="1507"/>
    </location>
</feature>
<dbReference type="EMBL" id="QXTE01000436">
    <property type="protein sequence ID" value="TFJ98024.1"/>
    <property type="molecule type" value="Genomic_DNA"/>
</dbReference>
<dbReference type="GO" id="GO:0015629">
    <property type="term" value="C:actin cytoskeleton"/>
    <property type="evidence" value="ECO:0007669"/>
    <property type="project" value="TreeGrafter"/>
</dbReference>